<reference evidence="1 2" key="1">
    <citation type="submission" date="2016-10" db="EMBL/GenBank/DDBJ databases">
        <authorList>
            <person name="de Groot N.N."/>
        </authorList>
    </citation>
    <scope>NUCLEOTIDE SEQUENCE [LARGE SCALE GENOMIC DNA]</scope>
    <source>
        <strain evidence="1 2">DSM 28129</strain>
    </source>
</reference>
<dbReference type="STRING" id="670482.SAMN04488542_104167"/>
<evidence type="ECO:0000313" key="1">
    <source>
        <dbReference type="EMBL" id="SDE99811.1"/>
    </source>
</evidence>
<keyword evidence="2" id="KW-1185">Reference proteome</keyword>
<protein>
    <recommendedName>
        <fullName evidence="3">Butirosin biosynthesis protein H, N-terminal</fullName>
    </recommendedName>
</protein>
<organism evidence="1 2">
    <name type="scientific">Fontibacillus panacisegetis</name>
    <dbReference type="NCBI Taxonomy" id="670482"/>
    <lineage>
        <taxon>Bacteria</taxon>
        <taxon>Bacillati</taxon>
        <taxon>Bacillota</taxon>
        <taxon>Bacilli</taxon>
        <taxon>Bacillales</taxon>
        <taxon>Paenibacillaceae</taxon>
        <taxon>Fontibacillus</taxon>
    </lineage>
</organism>
<dbReference type="Proteomes" id="UP000198972">
    <property type="component" value="Unassembled WGS sequence"/>
</dbReference>
<proteinExistence type="predicted"/>
<evidence type="ECO:0000313" key="2">
    <source>
        <dbReference type="Proteomes" id="UP000198972"/>
    </source>
</evidence>
<dbReference type="EMBL" id="FNBG01000004">
    <property type="protein sequence ID" value="SDE99811.1"/>
    <property type="molecule type" value="Genomic_DNA"/>
</dbReference>
<sequence>MDFYHIQYLNCVQVQTLHFLKEQGVNIEFLYSQSFESSDQIYHDAIINKESKYDFSNNIRMCDLELLNVNRNRETFNTFLDARDYIHSMLWKRKTLFIQVDEFYLPYSNQFEKFHTNHSNILLDYSIENEQYSYQIKDNVGLHFGEYSYSDQVLMMAFDNTTCLKHVTDYTIHLQDAVEDLKLEFRKKTRDYFKSFNDNGLLYKKFLELLNNGTDQEIANELEQYGNAFGLISGSRSAFNSFLYIVYKDDNIDFESLAECFKTAYVLMVSLYRAIYTKQIQREQFHHHCMKIMDSELRFLNNSKNSLLM</sequence>
<accession>A0A1G7HHJ7</accession>
<name>A0A1G7HHJ7_9BACL</name>
<dbReference type="AlphaFoldDB" id="A0A1G7HHJ7"/>
<gene>
    <name evidence="1" type="ORF">SAMN04488542_104167</name>
</gene>
<evidence type="ECO:0008006" key="3">
    <source>
        <dbReference type="Google" id="ProtNLM"/>
    </source>
</evidence>